<evidence type="ECO:0000256" key="1">
    <source>
        <dbReference type="SAM" id="MobiDB-lite"/>
    </source>
</evidence>
<name>A0A2V5HVD0_9EURO</name>
<evidence type="ECO:0000313" key="3">
    <source>
        <dbReference type="EMBL" id="PYI28448.1"/>
    </source>
</evidence>
<sequence>MSKSAPVLPSWVLHHSAGGDGGGLGIIVILVMMLPSALQSRPACLYKGELPRARILIHHLDKIEKQGSTSLHDSGPSSYHERRPRVSVKLESRRRWSNKLQLP</sequence>
<dbReference type="AlphaFoldDB" id="A0A2V5HVD0"/>
<keyword evidence="2" id="KW-1133">Transmembrane helix</keyword>
<proteinExistence type="predicted"/>
<dbReference type="Proteomes" id="UP000248817">
    <property type="component" value="Unassembled WGS sequence"/>
</dbReference>
<organism evidence="3 4">
    <name type="scientific">Aspergillus indologenus CBS 114.80</name>
    <dbReference type="NCBI Taxonomy" id="1450541"/>
    <lineage>
        <taxon>Eukaryota</taxon>
        <taxon>Fungi</taxon>
        <taxon>Dikarya</taxon>
        <taxon>Ascomycota</taxon>
        <taxon>Pezizomycotina</taxon>
        <taxon>Eurotiomycetes</taxon>
        <taxon>Eurotiomycetidae</taxon>
        <taxon>Eurotiales</taxon>
        <taxon>Aspergillaceae</taxon>
        <taxon>Aspergillus</taxon>
        <taxon>Aspergillus subgen. Circumdati</taxon>
    </lineage>
</organism>
<feature type="compositionally biased region" description="Polar residues" evidence="1">
    <location>
        <begin position="66"/>
        <end position="77"/>
    </location>
</feature>
<keyword evidence="2" id="KW-0472">Membrane</keyword>
<evidence type="ECO:0000256" key="2">
    <source>
        <dbReference type="SAM" id="Phobius"/>
    </source>
</evidence>
<keyword evidence="4" id="KW-1185">Reference proteome</keyword>
<protein>
    <submittedName>
        <fullName evidence="3">Uncharacterized protein</fullName>
    </submittedName>
</protein>
<reference evidence="3 4" key="1">
    <citation type="submission" date="2018-02" db="EMBL/GenBank/DDBJ databases">
        <title>The genomes of Aspergillus section Nigri reveals drivers in fungal speciation.</title>
        <authorList>
            <consortium name="DOE Joint Genome Institute"/>
            <person name="Vesth T.C."/>
            <person name="Nybo J."/>
            <person name="Theobald S."/>
            <person name="Brandl J."/>
            <person name="Frisvad J.C."/>
            <person name="Nielsen K.F."/>
            <person name="Lyhne E.K."/>
            <person name="Kogle M.E."/>
            <person name="Kuo A."/>
            <person name="Riley R."/>
            <person name="Clum A."/>
            <person name="Nolan M."/>
            <person name="Lipzen A."/>
            <person name="Salamov A."/>
            <person name="Henrissat B."/>
            <person name="Wiebenga A."/>
            <person name="De vries R.P."/>
            <person name="Grigoriev I.V."/>
            <person name="Mortensen U.H."/>
            <person name="Andersen M.R."/>
            <person name="Baker S.E."/>
        </authorList>
    </citation>
    <scope>NUCLEOTIDE SEQUENCE [LARGE SCALE GENOMIC DNA]</scope>
    <source>
        <strain evidence="3 4">CBS 114.80</strain>
    </source>
</reference>
<keyword evidence="2" id="KW-0812">Transmembrane</keyword>
<feature type="region of interest" description="Disordered" evidence="1">
    <location>
        <begin position="66"/>
        <end position="103"/>
    </location>
</feature>
<feature type="transmembrane region" description="Helical" evidence="2">
    <location>
        <begin position="20"/>
        <end position="38"/>
    </location>
</feature>
<dbReference type="EMBL" id="KZ825547">
    <property type="protein sequence ID" value="PYI28448.1"/>
    <property type="molecule type" value="Genomic_DNA"/>
</dbReference>
<gene>
    <name evidence="3" type="ORF">BP00DRAFT_259145</name>
</gene>
<accession>A0A2V5HVD0</accession>
<evidence type="ECO:0000313" key="4">
    <source>
        <dbReference type="Proteomes" id="UP000248817"/>
    </source>
</evidence>